<feature type="compositionally biased region" description="Basic and acidic residues" evidence="1">
    <location>
        <begin position="281"/>
        <end position="291"/>
    </location>
</feature>
<dbReference type="RefSeq" id="XP_016227791.1">
    <property type="nucleotide sequence ID" value="XM_016364142.1"/>
</dbReference>
<dbReference type="GeneID" id="27317953"/>
<feature type="compositionally biased region" description="Low complexity" evidence="1">
    <location>
        <begin position="214"/>
        <end position="227"/>
    </location>
</feature>
<feature type="region of interest" description="Disordered" evidence="1">
    <location>
        <begin position="315"/>
        <end position="505"/>
    </location>
</feature>
<feature type="compositionally biased region" description="Low complexity" evidence="1">
    <location>
        <begin position="18"/>
        <end position="32"/>
    </location>
</feature>
<dbReference type="HOGENOM" id="CLU_022034_1_0_1"/>
<proteinExistence type="predicted"/>
<feature type="region of interest" description="Disordered" evidence="1">
    <location>
        <begin position="156"/>
        <end position="299"/>
    </location>
</feature>
<feature type="compositionally biased region" description="Low complexity" evidence="1">
    <location>
        <begin position="57"/>
        <end position="66"/>
    </location>
</feature>
<feature type="compositionally biased region" description="Basic and acidic residues" evidence="1">
    <location>
        <begin position="242"/>
        <end position="256"/>
    </location>
</feature>
<reference evidence="2 3" key="1">
    <citation type="submission" date="2015-01" db="EMBL/GenBank/DDBJ databases">
        <title>The Genome Sequence of Exophiala mesophila CBS40295.</title>
        <authorList>
            <consortium name="The Broad Institute Genomics Platform"/>
            <person name="Cuomo C."/>
            <person name="de Hoog S."/>
            <person name="Gorbushina A."/>
            <person name="Stielow B."/>
            <person name="Teixiera M."/>
            <person name="Abouelleil A."/>
            <person name="Chapman S.B."/>
            <person name="Priest M."/>
            <person name="Young S.K."/>
            <person name="Wortman J."/>
            <person name="Nusbaum C."/>
            <person name="Birren B."/>
        </authorList>
    </citation>
    <scope>NUCLEOTIDE SEQUENCE [LARGE SCALE GENOMIC DNA]</scope>
    <source>
        <strain evidence="2 3">CBS 40295</strain>
    </source>
</reference>
<dbReference type="EMBL" id="KN847520">
    <property type="protein sequence ID" value="KIV96217.1"/>
    <property type="molecule type" value="Genomic_DNA"/>
</dbReference>
<feature type="compositionally biased region" description="Basic residues" evidence="1">
    <location>
        <begin position="270"/>
        <end position="280"/>
    </location>
</feature>
<dbReference type="STRING" id="212818.A0A0D1ZNJ0"/>
<dbReference type="Proteomes" id="UP000054302">
    <property type="component" value="Unassembled WGS sequence"/>
</dbReference>
<keyword evidence="3" id="KW-1185">Reference proteome</keyword>
<feature type="compositionally biased region" description="Basic and acidic residues" evidence="1">
    <location>
        <begin position="492"/>
        <end position="505"/>
    </location>
</feature>
<name>A0A0D1ZNJ0_EXOME</name>
<evidence type="ECO:0000313" key="2">
    <source>
        <dbReference type="EMBL" id="KIV96217.1"/>
    </source>
</evidence>
<evidence type="ECO:0000256" key="1">
    <source>
        <dbReference type="SAM" id="MobiDB-lite"/>
    </source>
</evidence>
<evidence type="ECO:0000313" key="3">
    <source>
        <dbReference type="Proteomes" id="UP000054302"/>
    </source>
</evidence>
<gene>
    <name evidence="2" type="ORF">PV10_00108</name>
</gene>
<sequence length="527" mass="56143">MSTNPFRRSSFKDGAGSGAPAPISIPADPSGSNHTATAPLSVDTRVSNASQKHVNFASPPDIISPASYPPSPESSRQEFPHPLISPAFPDSSSNASSFPYGSALASDPFFTDHSEVDDDSAIDHALRDARVNAGISPPATPWPVVRGDAVRDTLGRFASAPRRVENEQAHTGPTRSAMDVNAFTKLLLTGQRETPAPQERTTGESPSVGTVQPASESSSSADTASTTQRSLFETAQPSVEEESPRSSYEADSREAIQPRPVAAPTEIRKKPPPPKSRRGKPLRESTGEQDLKQNFNKFMDSLSISDPKAVGLDASALKSPKAAADHSGEKSSTTEGSELPSRKTPPAPPLARRKSQQTPGKPLLTRSTSSRYSVISDYDVPPSPSASSSNFKAPPPPPARRTTSSNEGRPSFEVRPVPEDEQVDTGTVDGNLSAREARPGVSQTPSYLKRLSQGPPPPIPPPRRGRGSSRSSVETQRPSMATLGFSEGDGGYYDRDDRDERDENRTDILADLAALQREVDAARATAN</sequence>
<feature type="compositionally biased region" description="Polar residues" evidence="1">
    <location>
        <begin position="199"/>
        <end position="213"/>
    </location>
</feature>
<accession>A0A0D1ZNJ0</accession>
<dbReference type="VEuPathDB" id="FungiDB:PV10_00108"/>
<feature type="compositionally biased region" description="Polar residues" evidence="1">
    <location>
        <begin position="33"/>
        <end position="53"/>
    </location>
</feature>
<organism evidence="2 3">
    <name type="scientific">Exophiala mesophila</name>
    <name type="common">Black yeast-like fungus</name>
    <dbReference type="NCBI Taxonomy" id="212818"/>
    <lineage>
        <taxon>Eukaryota</taxon>
        <taxon>Fungi</taxon>
        <taxon>Dikarya</taxon>
        <taxon>Ascomycota</taxon>
        <taxon>Pezizomycotina</taxon>
        <taxon>Eurotiomycetes</taxon>
        <taxon>Chaetothyriomycetidae</taxon>
        <taxon>Chaetothyriales</taxon>
        <taxon>Herpotrichiellaceae</taxon>
        <taxon>Exophiala</taxon>
    </lineage>
</organism>
<feature type="region of interest" description="Disordered" evidence="1">
    <location>
        <begin position="1"/>
        <end position="95"/>
    </location>
</feature>
<dbReference type="OMA" id="AFTRMLM"/>
<protein>
    <submittedName>
        <fullName evidence="2">Uncharacterized protein</fullName>
    </submittedName>
</protein>
<dbReference type="OrthoDB" id="428854at2759"/>
<dbReference type="AlphaFoldDB" id="A0A0D1ZNJ0"/>
<feature type="compositionally biased region" description="Polar residues" evidence="1">
    <location>
        <begin position="228"/>
        <end position="237"/>
    </location>
</feature>